<reference evidence="3" key="1">
    <citation type="submission" date="2018-05" db="EMBL/GenBank/DDBJ databases">
        <authorList>
            <person name="Nie L."/>
        </authorList>
    </citation>
    <scope>NUCLEOTIDE SEQUENCE [LARGE SCALE GENOMIC DNA]</scope>
    <source>
        <strain evidence="3">NL</strain>
    </source>
</reference>
<gene>
    <name evidence="2" type="ORF">DLM85_15780</name>
</gene>
<accession>A0A328BFG1</accession>
<feature type="region of interest" description="Disordered" evidence="1">
    <location>
        <begin position="1"/>
        <end position="41"/>
    </location>
</feature>
<feature type="compositionally biased region" description="Low complexity" evidence="1">
    <location>
        <begin position="1"/>
        <end position="10"/>
    </location>
</feature>
<name>A0A328BFG1_9BACT</name>
<keyword evidence="3" id="KW-1185">Reference proteome</keyword>
<sequence>MAAASSTRTTTARDGRAGAAAEASCAGAAGPGAAGPGAARAAGASRGRLSAASARRSHAAPGQAPLVVAAAACRRLSASVATGIRPQTLPAGWARSTARMSAGARPLKSSTSFWQAWQKRPQAVGVIRAQSAGQGSAMARYTDDEGMGACGNVGRLASSSGCCTTSVSICGAPFF</sequence>
<protein>
    <submittedName>
        <fullName evidence="2">Uncharacterized protein</fullName>
    </submittedName>
</protein>
<proteinExistence type="predicted"/>
<dbReference type="Proteomes" id="UP000248553">
    <property type="component" value="Unassembled WGS sequence"/>
</dbReference>
<evidence type="ECO:0000313" key="3">
    <source>
        <dbReference type="Proteomes" id="UP000248553"/>
    </source>
</evidence>
<evidence type="ECO:0000313" key="2">
    <source>
        <dbReference type="EMBL" id="RAK66152.1"/>
    </source>
</evidence>
<comment type="caution">
    <text evidence="2">The sequence shown here is derived from an EMBL/GenBank/DDBJ whole genome shotgun (WGS) entry which is preliminary data.</text>
</comment>
<evidence type="ECO:0000256" key="1">
    <source>
        <dbReference type="SAM" id="MobiDB-lite"/>
    </source>
</evidence>
<dbReference type="EMBL" id="QHKM01000004">
    <property type="protein sequence ID" value="RAK66152.1"/>
    <property type="molecule type" value="Genomic_DNA"/>
</dbReference>
<dbReference type="AlphaFoldDB" id="A0A328BFG1"/>
<organism evidence="2 3">
    <name type="scientific">Hymenobacter edaphi</name>
    <dbReference type="NCBI Taxonomy" id="2211146"/>
    <lineage>
        <taxon>Bacteria</taxon>
        <taxon>Pseudomonadati</taxon>
        <taxon>Bacteroidota</taxon>
        <taxon>Cytophagia</taxon>
        <taxon>Cytophagales</taxon>
        <taxon>Hymenobacteraceae</taxon>
        <taxon>Hymenobacter</taxon>
    </lineage>
</organism>
<feature type="compositionally biased region" description="Low complexity" evidence="1">
    <location>
        <begin position="17"/>
        <end position="28"/>
    </location>
</feature>